<proteinExistence type="inferred from homology"/>
<dbReference type="GO" id="GO:0009311">
    <property type="term" value="P:oligosaccharide metabolic process"/>
    <property type="evidence" value="ECO:0007669"/>
    <property type="project" value="InterPro"/>
</dbReference>
<keyword evidence="2" id="KW-0378">Hydrolase</keyword>
<accession>A0A4Q2KBY6</accession>
<feature type="domain" description="Mannosylglycerate hydrolase MGH1-like glycoside hydrolase" evidence="4">
    <location>
        <begin position="178"/>
        <end position="398"/>
    </location>
</feature>
<dbReference type="RefSeq" id="WP_129225457.1">
    <property type="nucleotide sequence ID" value="NZ_SDOZ01000002.1"/>
</dbReference>
<dbReference type="InterPro" id="IPR012341">
    <property type="entry name" value="6hp_glycosidase-like_sf"/>
</dbReference>
<comment type="similarity">
    <text evidence="1">Belongs to the glycosyl hydrolase 63 family.</text>
</comment>
<dbReference type="PANTHER" id="PTHR10412:SF11">
    <property type="entry name" value="MANNOSYL-OLIGOSACCHARIDE GLUCOSIDASE"/>
    <property type="match status" value="1"/>
</dbReference>
<evidence type="ECO:0000256" key="2">
    <source>
        <dbReference type="ARBA" id="ARBA00022801"/>
    </source>
</evidence>
<name>A0A4Q2KBY6_9FIRM</name>
<evidence type="ECO:0000256" key="1">
    <source>
        <dbReference type="ARBA" id="ARBA00010833"/>
    </source>
</evidence>
<reference evidence="5 6" key="1">
    <citation type="journal article" date="2019" name="Gut">
        <title>Antibiotics-induced monodominance of a novel gut bacterial order.</title>
        <authorList>
            <person name="Hildebrand F."/>
            <person name="Moitinho-Silva L."/>
            <person name="Blasche S."/>
            <person name="Jahn M.T."/>
            <person name="Gossmann T.I."/>
            <person name="Heuerta-Cepas J."/>
            <person name="Hercog R."/>
            <person name="Luetge M."/>
            <person name="Bahram M."/>
            <person name="Pryszlak A."/>
            <person name="Alves R.J."/>
            <person name="Waszak S.M."/>
            <person name="Zhu A."/>
            <person name="Ye L."/>
            <person name="Costea P.I."/>
            <person name="Aalvink S."/>
            <person name="Belzer C."/>
            <person name="Forslund S.K."/>
            <person name="Sunagawa S."/>
            <person name="Hentschel U."/>
            <person name="Merten C."/>
            <person name="Patil K.R."/>
            <person name="Benes V."/>
            <person name="Bork P."/>
        </authorList>
    </citation>
    <scope>NUCLEOTIDE SEQUENCE [LARGE SCALE GENOMIC DNA]</scope>
    <source>
        <strain evidence="5 6">HDS1380</strain>
    </source>
</reference>
<evidence type="ECO:0000313" key="5">
    <source>
        <dbReference type="EMBL" id="RXZ62098.1"/>
    </source>
</evidence>
<dbReference type="EMBL" id="SDOZ01000002">
    <property type="protein sequence ID" value="RXZ62098.1"/>
    <property type="molecule type" value="Genomic_DNA"/>
</dbReference>
<dbReference type="GO" id="GO:0004573">
    <property type="term" value="F:Glc3Man9GlcNAc2 oligosaccharide glucosidase activity"/>
    <property type="evidence" value="ECO:0007669"/>
    <property type="project" value="InterPro"/>
</dbReference>
<organism evidence="5 6">
    <name type="scientific">Candidatus Borkfalkia ceftriaxoniphila</name>
    <dbReference type="NCBI Taxonomy" id="2508949"/>
    <lineage>
        <taxon>Bacteria</taxon>
        <taxon>Bacillati</taxon>
        <taxon>Bacillota</taxon>
        <taxon>Clostridia</taxon>
        <taxon>Christensenellales</taxon>
        <taxon>Christensenellaceae</taxon>
        <taxon>Candidatus Borkfalkia</taxon>
    </lineage>
</organism>
<dbReference type="SUPFAM" id="SSF48208">
    <property type="entry name" value="Six-hairpin glycosidases"/>
    <property type="match status" value="1"/>
</dbReference>
<dbReference type="AlphaFoldDB" id="A0A4Q2KBY6"/>
<protein>
    <submittedName>
        <fullName evidence="5">Trehalase / alfa-L-rhamnosidase / mannosyl oligosaccharide glucosidase</fullName>
    </submittedName>
</protein>
<dbReference type="GO" id="GO:0006487">
    <property type="term" value="P:protein N-linked glycosylation"/>
    <property type="evidence" value="ECO:0007669"/>
    <property type="project" value="TreeGrafter"/>
</dbReference>
<comment type="caution">
    <text evidence="5">The sequence shown here is derived from an EMBL/GenBank/DDBJ whole genome shotgun (WGS) entry which is preliminary data.</text>
</comment>
<sequence length="412" mass="47693">MSFSKQEQTVLDCLKDTAFQPVQPPKFKLKYASVEPGLAYSNTLWDWDSYWYTYALKDVCELLRGDETFDFAQKSRLVSEAAKGNVLNFLDFQEEDGFVPIMLRADHENDTYAVRPDVMNTHKPFLCQSAKMAGELCGDLSWLPVEKLALYLGYYRKNQFDERSGLYFWRDDIMIGGDNNPTVFGRPRNSAADLYLNCFLYAEYRAFAEILRWKGEDARLPEEEGNRLLESIRREMWDEGTGLYYSQDLLVHTYKTEIFHRGLPAFWKSMPLKIKTWGCYLPLLCHIATPQQAQRMVREYFQSALCSDYGIRTVAKDEKMYDLTPSGNPSNWLGAIWTVSNYALFRGFLDYGFAEEALTIKNQTLAYLARDIETHGSMSESYHPDTGEGILHHNFFSWNCLAASMIRESKNI</sequence>
<evidence type="ECO:0000259" key="4">
    <source>
        <dbReference type="Pfam" id="PF22422"/>
    </source>
</evidence>
<gene>
    <name evidence="5" type="ORF">ESZ91_06815</name>
</gene>
<dbReference type="InterPro" id="IPR008928">
    <property type="entry name" value="6-hairpin_glycosidase_sf"/>
</dbReference>
<dbReference type="Pfam" id="PF22422">
    <property type="entry name" value="MGH1-like_GH"/>
    <property type="match status" value="1"/>
</dbReference>
<evidence type="ECO:0000313" key="6">
    <source>
        <dbReference type="Proteomes" id="UP000291269"/>
    </source>
</evidence>
<evidence type="ECO:0000256" key="3">
    <source>
        <dbReference type="ARBA" id="ARBA00023295"/>
    </source>
</evidence>
<dbReference type="Gene3D" id="1.50.10.10">
    <property type="match status" value="1"/>
</dbReference>
<keyword evidence="6" id="KW-1185">Reference proteome</keyword>
<dbReference type="InterPro" id="IPR004888">
    <property type="entry name" value="Glycoside_hydrolase_63"/>
</dbReference>
<dbReference type="PANTHER" id="PTHR10412">
    <property type="entry name" value="MANNOSYL-OLIGOSACCHARIDE GLUCOSIDASE"/>
    <property type="match status" value="1"/>
</dbReference>
<dbReference type="InterPro" id="IPR054491">
    <property type="entry name" value="MGH1-like_GH"/>
</dbReference>
<keyword evidence="3" id="KW-0326">Glycosidase</keyword>
<dbReference type="OrthoDB" id="9798687at2"/>
<dbReference type="Proteomes" id="UP000291269">
    <property type="component" value="Unassembled WGS sequence"/>
</dbReference>